<keyword evidence="1" id="KW-0812">Transmembrane</keyword>
<dbReference type="AlphaFoldDB" id="A0A8S9ZIW6"/>
<proteinExistence type="predicted"/>
<evidence type="ECO:0000313" key="2">
    <source>
        <dbReference type="EMBL" id="KAF7633284.1"/>
    </source>
</evidence>
<organism evidence="2 3">
    <name type="scientific">Meloidogyne graminicola</name>
    <dbReference type="NCBI Taxonomy" id="189291"/>
    <lineage>
        <taxon>Eukaryota</taxon>
        <taxon>Metazoa</taxon>
        <taxon>Ecdysozoa</taxon>
        <taxon>Nematoda</taxon>
        <taxon>Chromadorea</taxon>
        <taxon>Rhabditida</taxon>
        <taxon>Tylenchina</taxon>
        <taxon>Tylenchomorpha</taxon>
        <taxon>Tylenchoidea</taxon>
        <taxon>Meloidogynidae</taxon>
        <taxon>Meloidogyninae</taxon>
        <taxon>Meloidogyne</taxon>
    </lineage>
</organism>
<keyword evidence="3" id="KW-1185">Reference proteome</keyword>
<accession>A0A8S9ZIW6</accession>
<sequence>MTTESARPQNPMIGFCNDTIQQEDMLLLQPRKRRLMTIIAGRSGREDHHYIQIKLFILMNFIEIMHNFLIQLFLMKIIIIIIFFLYIIITQIEEG</sequence>
<evidence type="ECO:0000256" key="1">
    <source>
        <dbReference type="SAM" id="Phobius"/>
    </source>
</evidence>
<feature type="non-terminal residue" evidence="2">
    <location>
        <position position="1"/>
    </location>
</feature>
<evidence type="ECO:0000313" key="3">
    <source>
        <dbReference type="Proteomes" id="UP000605970"/>
    </source>
</evidence>
<gene>
    <name evidence="2" type="ORF">Mgra_00007322</name>
</gene>
<keyword evidence="1" id="KW-1133">Transmembrane helix</keyword>
<protein>
    <submittedName>
        <fullName evidence="2">Uncharacterized protein</fullName>
    </submittedName>
</protein>
<comment type="caution">
    <text evidence="2">The sequence shown here is derived from an EMBL/GenBank/DDBJ whole genome shotgun (WGS) entry which is preliminary data.</text>
</comment>
<name>A0A8S9ZIW6_9BILA</name>
<feature type="transmembrane region" description="Helical" evidence="1">
    <location>
        <begin position="68"/>
        <end position="89"/>
    </location>
</feature>
<reference evidence="2" key="1">
    <citation type="journal article" date="2020" name="Ecol. Evol.">
        <title>Genome structure and content of the rice root-knot nematode (Meloidogyne graminicola).</title>
        <authorList>
            <person name="Phan N.T."/>
            <person name="Danchin E.G.J."/>
            <person name="Klopp C."/>
            <person name="Perfus-Barbeoch L."/>
            <person name="Kozlowski D.K."/>
            <person name="Koutsovoulos G.D."/>
            <person name="Lopez-Roques C."/>
            <person name="Bouchez O."/>
            <person name="Zahm M."/>
            <person name="Besnard G."/>
            <person name="Bellafiore S."/>
        </authorList>
    </citation>
    <scope>NUCLEOTIDE SEQUENCE</scope>
    <source>
        <strain evidence="2">VN-18</strain>
    </source>
</reference>
<keyword evidence="1" id="KW-0472">Membrane</keyword>
<dbReference type="Proteomes" id="UP000605970">
    <property type="component" value="Unassembled WGS sequence"/>
</dbReference>
<dbReference type="EMBL" id="JABEBT010000080">
    <property type="protein sequence ID" value="KAF7633284.1"/>
    <property type="molecule type" value="Genomic_DNA"/>
</dbReference>